<dbReference type="Proteomes" id="UP001620645">
    <property type="component" value="Unassembled WGS sequence"/>
</dbReference>
<dbReference type="PROSITE" id="PS50088">
    <property type="entry name" value="ANK_REPEAT"/>
    <property type="match status" value="1"/>
</dbReference>
<dbReference type="SUPFAM" id="SSF48403">
    <property type="entry name" value="Ankyrin repeat"/>
    <property type="match status" value="1"/>
</dbReference>
<feature type="repeat" description="ANK" evidence="1">
    <location>
        <begin position="83"/>
        <end position="115"/>
    </location>
</feature>
<dbReference type="EMBL" id="JBICCN010000315">
    <property type="protein sequence ID" value="KAL3078234.1"/>
    <property type="molecule type" value="Genomic_DNA"/>
</dbReference>
<evidence type="ECO:0000313" key="3">
    <source>
        <dbReference type="Proteomes" id="UP001620645"/>
    </source>
</evidence>
<dbReference type="InterPro" id="IPR036770">
    <property type="entry name" value="Ankyrin_rpt-contain_sf"/>
</dbReference>
<proteinExistence type="predicted"/>
<evidence type="ECO:0008006" key="4">
    <source>
        <dbReference type="Google" id="ProtNLM"/>
    </source>
</evidence>
<dbReference type="SMART" id="SM00248">
    <property type="entry name" value="ANK"/>
    <property type="match status" value="1"/>
</dbReference>
<dbReference type="Pfam" id="PF12796">
    <property type="entry name" value="Ank_2"/>
    <property type="match status" value="1"/>
</dbReference>
<keyword evidence="3" id="KW-1185">Reference proteome</keyword>
<dbReference type="PANTHER" id="PTHR24183">
    <property type="entry name" value="FIBRONECTIN TYPE 3 AND ANKYRIN REPEAT DOMAINS PROTEIN 1"/>
    <property type="match status" value="1"/>
</dbReference>
<sequence length="150" mass="17197">MALRKFLNQKKNQQVCFNDEVERHEFEQELTLDIIDEFIKVPFKDPRKGYSLSIRSASFLGVYDLVERIIAEDANCVNVPNKHGWTALMYAAQGGNVDVCQLLLQHGARLDVKNGQGQDAYELAKNWGHKRVMDLIKAKTYLRQSNNGKK</sequence>
<evidence type="ECO:0000313" key="2">
    <source>
        <dbReference type="EMBL" id="KAL3078234.1"/>
    </source>
</evidence>
<name>A0ABD2IDM1_HETSC</name>
<reference evidence="2 3" key="1">
    <citation type="submission" date="2024-10" db="EMBL/GenBank/DDBJ databases">
        <authorList>
            <person name="Kim D."/>
        </authorList>
    </citation>
    <scope>NUCLEOTIDE SEQUENCE [LARGE SCALE GENOMIC DNA]</scope>
    <source>
        <strain evidence="2">Taebaek</strain>
    </source>
</reference>
<dbReference type="PANTHER" id="PTHR24183:SF1">
    <property type="entry name" value="FIBRONECTIN TYPE 3 AND ANKYRIN REPEAT DOMAINS PROTEIN 1"/>
    <property type="match status" value="1"/>
</dbReference>
<comment type="caution">
    <text evidence="2">The sequence shown here is derived from an EMBL/GenBank/DDBJ whole genome shotgun (WGS) entry which is preliminary data.</text>
</comment>
<dbReference type="InterPro" id="IPR002110">
    <property type="entry name" value="Ankyrin_rpt"/>
</dbReference>
<dbReference type="Gene3D" id="1.25.40.20">
    <property type="entry name" value="Ankyrin repeat-containing domain"/>
    <property type="match status" value="1"/>
</dbReference>
<accession>A0ABD2IDM1</accession>
<keyword evidence="1" id="KW-0040">ANK repeat</keyword>
<protein>
    <recommendedName>
        <fullName evidence="4">Ankyrin repeat domain-containing protein</fullName>
    </recommendedName>
</protein>
<organism evidence="2 3">
    <name type="scientific">Heterodera schachtii</name>
    <name type="common">Sugarbeet cyst nematode worm</name>
    <name type="synonym">Tylenchus schachtii</name>
    <dbReference type="NCBI Taxonomy" id="97005"/>
    <lineage>
        <taxon>Eukaryota</taxon>
        <taxon>Metazoa</taxon>
        <taxon>Ecdysozoa</taxon>
        <taxon>Nematoda</taxon>
        <taxon>Chromadorea</taxon>
        <taxon>Rhabditida</taxon>
        <taxon>Tylenchina</taxon>
        <taxon>Tylenchomorpha</taxon>
        <taxon>Tylenchoidea</taxon>
        <taxon>Heteroderidae</taxon>
        <taxon>Heteroderinae</taxon>
        <taxon>Heterodera</taxon>
    </lineage>
</organism>
<gene>
    <name evidence="2" type="ORF">niasHS_012121</name>
</gene>
<evidence type="ECO:0000256" key="1">
    <source>
        <dbReference type="PROSITE-ProRule" id="PRU00023"/>
    </source>
</evidence>
<dbReference type="AlphaFoldDB" id="A0ABD2IDM1"/>
<dbReference type="PROSITE" id="PS50297">
    <property type="entry name" value="ANK_REP_REGION"/>
    <property type="match status" value="1"/>
</dbReference>